<dbReference type="AlphaFoldDB" id="A0A1D2N4L9"/>
<dbReference type="GO" id="GO:0004185">
    <property type="term" value="F:serine-type carboxypeptidase activity"/>
    <property type="evidence" value="ECO:0007669"/>
    <property type="project" value="InterPro"/>
</dbReference>
<sequence length="517" mass="59355">MGYHNNIIISPLLRRRVFVYSLAKNTKKDDMDIPRIYKHFYRIFISKESWLFGALVSSCLLLLTNVPLAEGQRSTPGRTTPVEESAAVNSGDRLILTPFLNNGSAREGRELSRVKNMASTESYSGFLIVNDTFNSNIFFWFFPAQYQPKTAPIILWLGGGPGVTTLYGLFNANGPFFVDDKNVLHRRDSPWSLTHSLLYMDSLVGAGFSFTEDEAGYARTVEDVSRDLYTALVQFFQLFPDFQSREFYIAGESYAAKYVLAVAYKIHKENLKSPFIPINLRGLAMGAPFIDPYNQLDYGNFFYNIGLIGEQEQSFFHELEKVTLDLIRKQRWADAFKVGESLMVGYPLVAPSYFKNVTGFRYIRNYHQAVGPEDRHYFINYLEQDHIRRAIHVGNQQFSNFNDTVYYAMHEDVYQSAKFLLEELLDTDNNYKVLIYTGQLDALVPHTTVTTMIKSLKWSGSPEFHLADRVIWRVNNDVAGYTKTVKNLVYLIMRNAGNVAGYDQPLWTFDMVNRFTV</sequence>
<keyword evidence="6" id="KW-0325">Glycoprotein</keyword>
<dbReference type="PRINTS" id="PR00724">
    <property type="entry name" value="CRBOXYPTASEC"/>
</dbReference>
<evidence type="ECO:0000256" key="2">
    <source>
        <dbReference type="ARBA" id="ARBA00022645"/>
    </source>
</evidence>
<keyword evidence="4" id="KW-0732">Signal</keyword>
<dbReference type="PANTHER" id="PTHR11802">
    <property type="entry name" value="SERINE PROTEASE FAMILY S10 SERINE CARBOXYPEPTIDASE"/>
    <property type="match status" value="1"/>
</dbReference>
<organism evidence="7 8">
    <name type="scientific">Orchesella cincta</name>
    <name type="common">Springtail</name>
    <name type="synonym">Podura cincta</name>
    <dbReference type="NCBI Taxonomy" id="48709"/>
    <lineage>
        <taxon>Eukaryota</taxon>
        <taxon>Metazoa</taxon>
        <taxon>Ecdysozoa</taxon>
        <taxon>Arthropoda</taxon>
        <taxon>Hexapoda</taxon>
        <taxon>Collembola</taxon>
        <taxon>Entomobryomorpha</taxon>
        <taxon>Entomobryoidea</taxon>
        <taxon>Orchesellidae</taxon>
        <taxon>Orchesellinae</taxon>
        <taxon>Orchesella</taxon>
    </lineage>
</organism>
<accession>A0A1D2N4L9</accession>
<protein>
    <submittedName>
        <fullName evidence="7">Venom serine carboxypeptidase</fullName>
    </submittedName>
</protein>
<dbReference type="InterPro" id="IPR029058">
    <property type="entry name" value="AB_hydrolase_fold"/>
</dbReference>
<evidence type="ECO:0000256" key="5">
    <source>
        <dbReference type="ARBA" id="ARBA00022801"/>
    </source>
</evidence>
<dbReference type="Pfam" id="PF00450">
    <property type="entry name" value="Peptidase_S10"/>
    <property type="match status" value="1"/>
</dbReference>
<proteinExistence type="inferred from homology"/>
<evidence type="ECO:0000256" key="4">
    <source>
        <dbReference type="ARBA" id="ARBA00022729"/>
    </source>
</evidence>
<dbReference type="EMBL" id="LJIJ01000223">
    <property type="protein sequence ID" value="ODN00218.1"/>
    <property type="molecule type" value="Genomic_DNA"/>
</dbReference>
<gene>
    <name evidence="7" type="ORF">Ocin01_06462</name>
</gene>
<evidence type="ECO:0000256" key="3">
    <source>
        <dbReference type="ARBA" id="ARBA00022670"/>
    </source>
</evidence>
<dbReference type="PANTHER" id="PTHR11802:SF472">
    <property type="entry name" value="SERINE CARBOXYPEPTIDASE CPVL-RELATED"/>
    <property type="match status" value="1"/>
</dbReference>
<dbReference type="Proteomes" id="UP000094527">
    <property type="component" value="Unassembled WGS sequence"/>
</dbReference>
<dbReference type="GO" id="GO:0006508">
    <property type="term" value="P:proteolysis"/>
    <property type="evidence" value="ECO:0007669"/>
    <property type="project" value="UniProtKB-KW"/>
</dbReference>
<comment type="similarity">
    <text evidence="1">Belongs to the peptidase S10 family.</text>
</comment>
<dbReference type="InterPro" id="IPR001563">
    <property type="entry name" value="Peptidase_S10"/>
</dbReference>
<keyword evidence="3" id="KW-0645">Protease</keyword>
<evidence type="ECO:0000256" key="6">
    <source>
        <dbReference type="ARBA" id="ARBA00023180"/>
    </source>
</evidence>
<evidence type="ECO:0000256" key="1">
    <source>
        <dbReference type="ARBA" id="ARBA00009431"/>
    </source>
</evidence>
<dbReference type="OrthoDB" id="8248404at2759"/>
<name>A0A1D2N4L9_ORCCI</name>
<keyword evidence="8" id="KW-1185">Reference proteome</keyword>
<dbReference type="STRING" id="48709.A0A1D2N4L9"/>
<dbReference type="Gene3D" id="3.40.50.1820">
    <property type="entry name" value="alpha/beta hydrolase"/>
    <property type="match status" value="1"/>
</dbReference>
<dbReference type="SUPFAM" id="SSF53474">
    <property type="entry name" value="alpha/beta-Hydrolases"/>
    <property type="match status" value="1"/>
</dbReference>
<reference evidence="7 8" key="1">
    <citation type="journal article" date="2016" name="Genome Biol. Evol.">
        <title>Gene Family Evolution Reflects Adaptation to Soil Environmental Stressors in the Genome of the Collembolan Orchesella cincta.</title>
        <authorList>
            <person name="Faddeeva-Vakhrusheva A."/>
            <person name="Derks M.F."/>
            <person name="Anvar S.Y."/>
            <person name="Agamennone V."/>
            <person name="Suring W."/>
            <person name="Smit S."/>
            <person name="van Straalen N.M."/>
            <person name="Roelofs D."/>
        </authorList>
    </citation>
    <scope>NUCLEOTIDE SEQUENCE [LARGE SCALE GENOMIC DNA]</scope>
    <source>
        <tissue evidence="7">Mixed pool</tissue>
    </source>
</reference>
<keyword evidence="5" id="KW-0378">Hydrolase</keyword>
<evidence type="ECO:0000313" key="8">
    <source>
        <dbReference type="Proteomes" id="UP000094527"/>
    </source>
</evidence>
<dbReference type="OMA" id="AIANNMS"/>
<evidence type="ECO:0000313" key="7">
    <source>
        <dbReference type="EMBL" id="ODN00218.1"/>
    </source>
</evidence>
<comment type="caution">
    <text evidence="7">The sequence shown here is derived from an EMBL/GenBank/DDBJ whole genome shotgun (WGS) entry which is preliminary data.</text>
</comment>
<keyword evidence="2 7" id="KW-0121">Carboxypeptidase</keyword>